<keyword evidence="1" id="KW-0229">DNA integration</keyword>
<dbReference type="Gene3D" id="3.40.50.1390">
    <property type="entry name" value="Resolvase, N-terminal catalytic domain"/>
    <property type="match status" value="1"/>
</dbReference>
<dbReference type="SMART" id="SM00857">
    <property type="entry name" value="Resolvase"/>
    <property type="match status" value="1"/>
</dbReference>
<evidence type="ECO:0000313" key="10">
    <source>
        <dbReference type="Proteomes" id="UP000199300"/>
    </source>
</evidence>
<dbReference type="PANTHER" id="PTHR30461:SF23">
    <property type="entry name" value="DNA RECOMBINASE-RELATED"/>
    <property type="match status" value="1"/>
</dbReference>
<sequence>MKAIYVRVSSDEQAKKGYSVQDQIALCKEKAATNEILDYIDDGYSGGFIDRPALTKLREDVKEGLITEVVCYDPDRLARKLMDQLIVSEEIEKRARITFVNHDYQKTPEGMLFYQLRGAIAEFEKAKINERMSAGRKRKALQGKIVKDPNTYGFVLNKDKDELEIVESEAEVVKLIFELFTSPTNKVQGINGIAKLLTNKGIPTKKNKKVWHRQVVRQILLNEAYAGRFYHNRWDTEGMLANKYLPKHERISVSERPREEWIEVSCPAIIDEDVFNIAQKMLAESRRRWSGKGKNNYLLSGLMRCGNCGNTMTGRNQKNWATHVLQYVDLKNTAGAKNSGCGLRINARDLEEKVWEQIKDILNNPDDILAAINIEEKKSNYVGTEIKRLEDEAQKAKAGIEKILKAFALSSDITDEEMRHTLRGLRETEKKAQDKMAELKKENSEEESSEQTKRMFVEAANFFLNKGEDELTFEDKRHLIRIVVKEIIVYKDHLDIFTF</sequence>
<proteinExistence type="predicted"/>
<dbReference type="InterPro" id="IPR050639">
    <property type="entry name" value="SSR_resolvase"/>
</dbReference>
<reference evidence="9 10" key="1">
    <citation type="submission" date="2016-10" db="EMBL/GenBank/DDBJ databases">
        <authorList>
            <person name="de Groot N.N."/>
        </authorList>
    </citation>
    <scope>NUCLEOTIDE SEQUENCE [LARGE SCALE GENOMIC DNA]</scope>
    <source>
        <strain evidence="9 10">CGMCC 1.10434</strain>
    </source>
</reference>
<dbReference type="CDD" id="cd00338">
    <property type="entry name" value="Ser_Recombinase"/>
    <property type="match status" value="1"/>
</dbReference>
<accession>A0A1H8NVT4</accession>
<dbReference type="PROSITE" id="PS00397">
    <property type="entry name" value="RECOMBINASES_1"/>
    <property type="match status" value="1"/>
</dbReference>
<dbReference type="PROSITE" id="PS51736">
    <property type="entry name" value="RECOMBINASES_3"/>
    <property type="match status" value="1"/>
</dbReference>
<dbReference type="PROSITE" id="PS51737">
    <property type="entry name" value="RECOMBINASE_DNA_BIND"/>
    <property type="match status" value="1"/>
</dbReference>
<dbReference type="EMBL" id="FODJ01000006">
    <property type="protein sequence ID" value="SEO33503.1"/>
    <property type="molecule type" value="Genomic_DNA"/>
</dbReference>
<dbReference type="Pfam" id="PF07508">
    <property type="entry name" value="Recombinase"/>
    <property type="match status" value="1"/>
</dbReference>
<dbReference type="Proteomes" id="UP000199300">
    <property type="component" value="Unassembled WGS sequence"/>
</dbReference>
<evidence type="ECO:0000259" key="7">
    <source>
        <dbReference type="PROSITE" id="PS51736"/>
    </source>
</evidence>
<dbReference type="InterPro" id="IPR006119">
    <property type="entry name" value="Resolv_N"/>
</dbReference>
<dbReference type="RefSeq" id="WP_091497472.1">
    <property type="nucleotide sequence ID" value="NZ_FODJ01000006.1"/>
</dbReference>
<dbReference type="STRING" id="872970.SAMN04488134_106115"/>
<feature type="region of interest" description="Disordered" evidence="6">
    <location>
        <begin position="426"/>
        <end position="451"/>
    </location>
</feature>
<dbReference type="PANTHER" id="PTHR30461">
    <property type="entry name" value="DNA-INVERTASE FROM LAMBDOID PROPHAGE"/>
    <property type="match status" value="1"/>
</dbReference>
<dbReference type="OrthoDB" id="9811097at2"/>
<dbReference type="InterPro" id="IPR036162">
    <property type="entry name" value="Resolvase-like_N_sf"/>
</dbReference>
<protein>
    <submittedName>
        <fullName evidence="9">Site-specific DNA recombinase</fullName>
    </submittedName>
</protein>
<feature type="compositionally biased region" description="Basic and acidic residues" evidence="6">
    <location>
        <begin position="426"/>
        <end position="443"/>
    </location>
</feature>
<evidence type="ECO:0000259" key="8">
    <source>
        <dbReference type="PROSITE" id="PS51737"/>
    </source>
</evidence>
<dbReference type="Pfam" id="PF00239">
    <property type="entry name" value="Resolvase"/>
    <property type="match status" value="1"/>
</dbReference>
<dbReference type="InterPro" id="IPR025827">
    <property type="entry name" value="Zn_ribbon_recom_dom"/>
</dbReference>
<dbReference type="InterPro" id="IPR011109">
    <property type="entry name" value="DNA_bind_recombinase_dom"/>
</dbReference>
<dbReference type="SUPFAM" id="SSF53041">
    <property type="entry name" value="Resolvase-like"/>
    <property type="match status" value="1"/>
</dbReference>
<evidence type="ECO:0000256" key="1">
    <source>
        <dbReference type="ARBA" id="ARBA00022908"/>
    </source>
</evidence>
<dbReference type="InterPro" id="IPR038109">
    <property type="entry name" value="DNA_bind_recomb_sf"/>
</dbReference>
<name>A0A1H8NVT4_9BACI</name>
<keyword evidence="10" id="KW-1185">Reference proteome</keyword>
<dbReference type="Pfam" id="PF13408">
    <property type="entry name" value="Zn_ribbon_recom"/>
    <property type="match status" value="1"/>
</dbReference>
<organism evidence="9 10">
    <name type="scientific">Amphibacillus marinus</name>
    <dbReference type="NCBI Taxonomy" id="872970"/>
    <lineage>
        <taxon>Bacteria</taxon>
        <taxon>Bacillati</taxon>
        <taxon>Bacillota</taxon>
        <taxon>Bacilli</taxon>
        <taxon>Bacillales</taxon>
        <taxon>Bacillaceae</taxon>
        <taxon>Amphibacillus</taxon>
    </lineage>
</organism>
<keyword evidence="2" id="KW-0238">DNA-binding</keyword>
<dbReference type="Gene3D" id="3.90.1750.20">
    <property type="entry name" value="Putative Large Serine Recombinase, Chain B, Domain 2"/>
    <property type="match status" value="1"/>
</dbReference>
<evidence type="ECO:0000256" key="4">
    <source>
        <dbReference type="PIRSR" id="PIRSR606118-50"/>
    </source>
</evidence>
<gene>
    <name evidence="9" type="ORF">SAMN04488134_106115</name>
</gene>
<evidence type="ECO:0000313" key="9">
    <source>
        <dbReference type="EMBL" id="SEO33503.1"/>
    </source>
</evidence>
<dbReference type="InterPro" id="IPR006118">
    <property type="entry name" value="Recombinase_CS"/>
</dbReference>
<dbReference type="GO" id="GO:0015074">
    <property type="term" value="P:DNA integration"/>
    <property type="evidence" value="ECO:0007669"/>
    <property type="project" value="UniProtKB-KW"/>
</dbReference>
<dbReference type="AlphaFoldDB" id="A0A1H8NVT4"/>
<evidence type="ECO:0000256" key="3">
    <source>
        <dbReference type="ARBA" id="ARBA00023172"/>
    </source>
</evidence>
<feature type="domain" description="Resolvase/invertase-type recombinase catalytic" evidence="7">
    <location>
        <begin position="1"/>
        <end position="143"/>
    </location>
</feature>
<evidence type="ECO:0000256" key="6">
    <source>
        <dbReference type="SAM" id="MobiDB-lite"/>
    </source>
</evidence>
<evidence type="ECO:0000256" key="2">
    <source>
        <dbReference type="ARBA" id="ARBA00023125"/>
    </source>
</evidence>
<keyword evidence="3" id="KW-0233">DNA recombination</keyword>
<feature type="domain" description="Recombinase" evidence="8">
    <location>
        <begin position="151"/>
        <end position="288"/>
    </location>
</feature>
<feature type="active site" description="O-(5'-phospho-DNA)-serine intermediate" evidence="4 5">
    <location>
        <position position="9"/>
    </location>
</feature>
<dbReference type="GO" id="GO:0003677">
    <property type="term" value="F:DNA binding"/>
    <property type="evidence" value="ECO:0007669"/>
    <property type="project" value="UniProtKB-KW"/>
</dbReference>
<dbReference type="GO" id="GO:0000150">
    <property type="term" value="F:DNA strand exchange activity"/>
    <property type="evidence" value="ECO:0007669"/>
    <property type="project" value="InterPro"/>
</dbReference>
<evidence type="ECO:0000256" key="5">
    <source>
        <dbReference type="PROSITE-ProRule" id="PRU10137"/>
    </source>
</evidence>